<dbReference type="KEGG" id="sawl:NGM29_19025"/>
<dbReference type="Pfam" id="PF18545">
    <property type="entry name" value="HalOD1"/>
    <property type="match status" value="1"/>
</dbReference>
<sequence>MTQSLTNESNEIHEQIIDEVAALEDRDPLELPPLYDAVEPDALESIFSTTVGGTTRVGRVEFPYADHTIIVEFEEEPVVRIE</sequence>
<dbReference type="RefSeq" id="WP_254161154.1">
    <property type="nucleotide sequence ID" value="NZ_CP100356.1"/>
</dbReference>
<keyword evidence="3" id="KW-1185">Reference proteome</keyword>
<protein>
    <recommendedName>
        <fullName evidence="1">Halobacterial output domain-containing protein</fullName>
    </recommendedName>
</protein>
<reference evidence="2" key="1">
    <citation type="submission" date="2022-06" db="EMBL/GenBank/DDBJ databases">
        <title>Diverse halophilic archaea isolated from saline environments.</title>
        <authorList>
            <person name="Cui H.-L."/>
        </authorList>
    </citation>
    <scope>NUCLEOTIDE SEQUENCE</scope>
    <source>
        <strain evidence="2">WLHS1</strain>
        <plasmid evidence="2">unnamed1</plasmid>
    </source>
</reference>
<dbReference type="GeneID" id="73292185"/>
<proteinExistence type="predicted"/>
<name>A0A9E7NEW0_9EURY</name>
<dbReference type="InterPro" id="IPR040624">
    <property type="entry name" value="HalOD1"/>
</dbReference>
<evidence type="ECO:0000259" key="1">
    <source>
        <dbReference type="Pfam" id="PF18545"/>
    </source>
</evidence>
<accession>A0A9E7NEW0</accession>
<geneLocation type="plasmid" evidence="2 3">
    <name>unnamed1</name>
</geneLocation>
<evidence type="ECO:0000313" key="3">
    <source>
        <dbReference type="Proteomes" id="UP001056855"/>
    </source>
</evidence>
<dbReference type="AlphaFoldDB" id="A0A9E7NEW0"/>
<evidence type="ECO:0000313" key="2">
    <source>
        <dbReference type="EMBL" id="UTF55778.1"/>
    </source>
</evidence>
<organism evidence="2 3">
    <name type="scientific">Natronosalvus rutilus</name>
    <dbReference type="NCBI Taxonomy" id="2953753"/>
    <lineage>
        <taxon>Archaea</taxon>
        <taxon>Methanobacteriati</taxon>
        <taxon>Methanobacteriota</taxon>
        <taxon>Stenosarchaea group</taxon>
        <taxon>Halobacteria</taxon>
        <taxon>Halobacteriales</taxon>
        <taxon>Natrialbaceae</taxon>
        <taxon>Natronosalvus</taxon>
    </lineage>
</organism>
<dbReference type="EMBL" id="CP100356">
    <property type="protein sequence ID" value="UTF55778.1"/>
    <property type="molecule type" value="Genomic_DNA"/>
</dbReference>
<keyword evidence="2" id="KW-0614">Plasmid</keyword>
<gene>
    <name evidence="2" type="ORF">NGM29_19025</name>
</gene>
<feature type="domain" description="Halobacterial output" evidence="1">
    <location>
        <begin position="9"/>
        <end position="75"/>
    </location>
</feature>
<dbReference type="Proteomes" id="UP001056855">
    <property type="component" value="Plasmid unnamed1"/>
</dbReference>